<evidence type="ECO:0000256" key="4">
    <source>
        <dbReference type="ARBA" id="ARBA00022630"/>
    </source>
</evidence>
<comment type="cofactor">
    <cofactor evidence="1 10">
        <name>FAD</name>
        <dbReference type="ChEBI" id="CHEBI:57692"/>
    </cofactor>
</comment>
<evidence type="ECO:0000256" key="2">
    <source>
        <dbReference type="ARBA" id="ARBA00006561"/>
    </source>
</evidence>
<feature type="domain" description="4Fe-4S ferredoxin-type" evidence="11">
    <location>
        <begin position="597"/>
        <end position="626"/>
    </location>
</feature>
<dbReference type="PROSITE" id="PS51379">
    <property type="entry name" value="4FE4S_FER_2"/>
    <property type="match status" value="4"/>
</dbReference>
<dbReference type="InterPro" id="IPR039650">
    <property type="entry name" value="HdrA-like"/>
</dbReference>
<dbReference type="GeneID" id="41329144"/>
<dbReference type="GO" id="GO:0016491">
    <property type="term" value="F:oxidoreductase activity"/>
    <property type="evidence" value="ECO:0007669"/>
    <property type="project" value="UniProtKB-UniRule"/>
</dbReference>
<dbReference type="PROSITE" id="PS00198">
    <property type="entry name" value="4FE4S_FER_1"/>
    <property type="match status" value="4"/>
</dbReference>
<keyword evidence="7 10" id="KW-0560">Oxidoreductase</keyword>
<comment type="similarity">
    <text evidence="2 10">Belongs to the HdrA family.</text>
</comment>
<dbReference type="Gene3D" id="3.50.50.60">
    <property type="entry name" value="FAD/NAD(P)-binding domain"/>
    <property type="match status" value="1"/>
</dbReference>
<keyword evidence="9 10" id="KW-0411">Iron-sulfur</keyword>
<dbReference type="AlphaFoldDB" id="A0A5B9D8C1"/>
<dbReference type="PANTHER" id="PTHR43498:SF1">
    <property type="entry name" value="COB--COM HETERODISULFIDE REDUCTASE IRON-SULFUR SUBUNIT A"/>
    <property type="match status" value="1"/>
</dbReference>
<dbReference type="Pfam" id="PF12838">
    <property type="entry name" value="Fer4_7"/>
    <property type="match status" value="1"/>
</dbReference>
<dbReference type="KEGG" id="psyt:DSAG12_01147"/>
<dbReference type="GO" id="GO:0051539">
    <property type="term" value="F:4 iron, 4 sulfur cluster binding"/>
    <property type="evidence" value="ECO:0007669"/>
    <property type="project" value="UniProtKB-UniRule"/>
</dbReference>
<reference evidence="12 13" key="2">
    <citation type="journal article" date="2024" name="Int. J. Syst. Evol. Microbiol.">
        <title>Promethearchaeum syntrophicum gen. nov., sp. nov., an anaerobic, obligately syntrophic archaeon, the first isolate of the lineage 'Asgard' archaea, and proposal of the new archaeal phylum Promethearchaeota phyl. nov. and kingdom Promethearchaeati regn. nov.</title>
        <authorList>
            <person name="Imachi H."/>
            <person name="Nobu M.K."/>
            <person name="Kato S."/>
            <person name="Takaki Y."/>
            <person name="Miyazaki M."/>
            <person name="Miyata M."/>
            <person name="Ogawara M."/>
            <person name="Saito Y."/>
            <person name="Sakai S."/>
            <person name="Tahara Y.O."/>
            <person name="Takano Y."/>
            <person name="Tasumi E."/>
            <person name="Uematsu K."/>
            <person name="Yoshimura T."/>
            <person name="Itoh T."/>
            <person name="Ohkuma M."/>
            <person name="Takai K."/>
        </authorList>
    </citation>
    <scope>NUCLEOTIDE SEQUENCE [LARGE SCALE GENOMIC DNA]</scope>
    <source>
        <strain evidence="12 13">MK-D1</strain>
    </source>
</reference>
<organism evidence="12 13">
    <name type="scientific">Promethearchaeum syntrophicum</name>
    <dbReference type="NCBI Taxonomy" id="2594042"/>
    <lineage>
        <taxon>Archaea</taxon>
        <taxon>Promethearchaeati</taxon>
        <taxon>Promethearchaeota</taxon>
        <taxon>Promethearchaeia</taxon>
        <taxon>Promethearchaeales</taxon>
        <taxon>Promethearchaeaceae</taxon>
        <taxon>Promethearchaeum</taxon>
    </lineage>
</organism>
<accession>A0A5B9D8C1</accession>
<evidence type="ECO:0000256" key="9">
    <source>
        <dbReference type="ARBA" id="ARBA00023014"/>
    </source>
</evidence>
<dbReference type="InterPro" id="IPR017900">
    <property type="entry name" value="4Fe4S_Fe_S_CS"/>
</dbReference>
<dbReference type="OrthoDB" id="32867at2157"/>
<dbReference type="GO" id="GO:0046872">
    <property type="term" value="F:metal ion binding"/>
    <property type="evidence" value="ECO:0007669"/>
    <property type="project" value="UniProtKB-KW"/>
</dbReference>
<feature type="domain" description="4Fe-4S ferredoxin-type" evidence="11">
    <location>
        <begin position="627"/>
        <end position="655"/>
    </location>
</feature>
<dbReference type="RefSeq" id="WP_147662236.1">
    <property type="nucleotide sequence ID" value="NZ_CP042905.2"/>
</dbReference>
<name>A0A5B9D8C1_9ARCH</name>
<evidence type="ECO:0000259" key="11">
    <source>
        <dbReference type="PROSITE" id="PS51379"/>
    </source>
</evidence>
<reference evidence="12 13" key="1">
    <citation type="journal article" date="2020" name="Nature">
        <title>Isolation of an archaeon at the prokaryote-eukaryote interface.</title>
        <authorList>
            <person name="Imachi H."/>
            <person name="Nobu M.K."/>
            <person name="Nakahara N."/>
            <person name="Morono Y."/>
            <person name="Ogawara M."/>
            <person name="Takaki Y."/>
            <person name="Takano Y."/>
            <person name="Uematsu K."/>
            <person name="Ikuta T."/>
            <person name="Ito M."/>
            <person name="Matsui Y."/>
            <person name="Miyazaki M."/>
            <person name="Murata K."/>
            <person name="Saito Y."/>
            <person name="Sakai S."/>
            <person name="Song C."/>
            <person name="Tasumi E."/>
            <person name="Yamanaka Y."/>
            <person name="Yamaguchi T."/>
            <person name="Kamagata Y."/>
            <person name="Tamaki H."/>
            <person name="Takai K."/>
        </authorList>
    </citation>
    <scope>NUCLEOTIDE SEQUENCE [LARGE SCALE GENOMIC DNA]</scope>
    <source>
        <strain evidence="12 13">MK-D1</strain>
    </source>
</reference>
<dbReference type="Gene3D" id="3.30.70.20">
    <property type="match status" value="2"/>
</dbReference>
<feature type="domain" description="4Fe-4S ferredoxin-type" evidence="11">
    <location>
        <begin position="305"/>
        <end position="334"/>
    </location>
</feature>
<dbReference type="PANTHER" id="PTHR43498">
    <property type="entry name" value="FERREDOXIN:COB-COM HETERODISULFIDE REDUCTASE SUBUNIT A"/>
    <property type="match status" value="1"/>
</dbReference>
<evidence type="ECO:0000256" key="3">
    <source>
        <dbReference type="ARBA" id="ARBA00022485"/>
    </source>
</evidence>
<keyword evidence="5 10" id="KW-0479">Metal-binding</keyword>
<evidence type="ECO:0000256" key="6">
    <source>
        <dbReference type="ARBA" id="ARBA00022827"/>
    </source>
</evidence>
<dbReference type="SUPFAM" id="SSF54862">
    <property type="entry name" value="4Fe-4S ferredoxins"/>
    <property type="match status" value="1"/>
</dbReference>
<protein>
    <recommendedName>
        <fullName evidence="10">CoB--CoM heterodisulfide reductase iron-sulfur subunit A</fullName>
        <ecNumber evidence="10">1.8.-.-</ecNumber>
    </recommendedName>
</protein>
<feature type="domain" description="4Fe-4S ferredoxin-type" evidence="11">
    <location>
        <begin position="258"/>
        <end position="288"/>
    </location>
</feature>
<evidence type="ECO:0000256" key="1">
    <source>
        <dbReference type="ARBA" id="ARBA00001974"/>
    </source>
</evidence>
<comment type="cofactor">
    <cofactor evidence="10">
        <name>[4Fe-4S] cluster</name>
        <dbReference type="ChEBI" id="CHEBI:49883"/>
    </cofactor>
</comment>
<keyword evidence="8 10" id="KW-0408">Iron</keyword>
<dbReference type="InterPro" id="IPR036188">
    <property type="entry name" value="FAD/NAD-bd_sf"/>
</dbReference>
<dbReference type="EMBL" id="CP042905">
    <property type="protein sequence ID" value="QEE15322.1"/>
    <property type="molecule type" value="Genomic_DNA"/>
</dbReference>
<evidence type="ECO:0000313" key="13">
    <source>
        <dbReference type="Proteomes" id="UP000321408"/>
    </source>
</evidence>
<proteinExistence type="inferred from homology"/>
<dbReference type="Proteomes" id="UP000321408">
    <property type="component" value="Chromosome"/>
</dbReference>
<dbReference type="InterPro" id="IPR003953">
    <property type="entry name" value="FAD-dep_OxRdtase_2_FAD-bd"/>
</dbReference>
<comment type="function">
    <text evidence="10">Part of a complex that catalyzes the reversible reduction of CoM-S-S-CoB to the thiol-coenzymes H-S-CoM (coenzyme M) and H-S-CoB (coenzyme B).</text>
</comment>
<dbReference type="SUPFAM" id="SSF51905">
    <property type="entry name" value="FAD/NAD(P)-binding domain"/>
    <property type="match status" value="1"/>
</dbReference>
<evidence type="ECO:0000256" key="10">
    <source>
        <dbReference type="RuleBase" id="RU366072"/>
    </source>
</evidence>
<dbReference type="UniPathway" id="UPA00647">
    <property type="reaction ID" value="UER00700"/>
</dbReference>
<keyword evidence="3 10" id="KW-0004">4Fe-4S</keyword>
<keyword evidence="6 10" id="KW-0274">FAD</keyword>
<comment type="subunit">
    <text evidence="10">The ferredoxin:CoB-CoM heterodisulfide reductase is composed of three subunits; HdrA, HdrB and HdrC.</text>
</comment>
<evidence type="ECO:0000313" key="12">
    <source>
        <dbReference type="EMBL" id="QEE15322.1"/>
    </source>
</evidence>
<gene>
    <name evidence="12" type="ORF">DSAG12_01147</name>
</gene>
<dbReference type="Pfam" id="PF00890">
    <property type="entry name" value="FAD_binding_2"/>
    <property type="match status" value="1"/>
</dbReference>
<evidence type="ECO:0000256" key="8">
    <source>
        <dbReference type="ARBA" id="ARBA00023004"/>
    </source>
</evidence>
<evidence type="ECO:0000256" key="7">
    <source>
        <dbReference type="ARBA" id="ARBA00023002"/>
    </source>
</evidence>
<dbReference type="InterPro" id="IPR017896">
    <property type="entry name" value="4Fe4S_Fe-S-bd"/>
</dbReference>
<keyword evidence="13" id="KW-1185">Reference proteome</keyword>
<dbReference type="EC" id="1.8.-.-" evidence="10"/>
<dbReference type="Pfam" id="PF13187">
    <property type="entry name" value="Fer4_9"/>
    <property type="match status" value="1"/>
</dbReference>
<comment type="pathway">
    <text evidence="10">Cofactor metabolism; coenzyme M-coenzyme B heterodisulfide reduction; coenzyme B and coenzyme M from coenzyme M-coenzyme B heterodisulfide: step 1/1.</text>
</comment>
<sequence length="674" mass="73760">MTNSTNADDIAVSDQKTLHNEKDEPRIGVFVCHCGHNIADTVDVEKTIEAVKGLDNVVEAQHYMFMCSKQGIEMVKESIKEKGVNRTVVASCSKTQHGPTFARAIEEEGLNKHLHFQANIREGCSWVTPKSKKPEATKKAIKLVSGAINRARKLEEVETKQIKTTKAALVIGAGIAGLRATMDLANLGIPVYLVERESSIGGHMTQLYKTFPTNECPQCSISPLTNGVASHPNVTLMTYSTVKSVEGSLGNFEVKIQTKPRYVHDNCTSCGECAEKCPVEVPSEWDSGMSMRKAIYKLYPQAIPSTYVRDKKVCITCQTCVNLCPVGAVDFSMKKTITTVKVGSIIVATGYDEYDPSEIEPYHYGQPGYEDIITQLQFERMLNPVSLTGSNILRPSDGSVPKRVVMIQCVGSRNEQVGNEYCTGVCCMFGNKNAQMIKEINPETDVIMCYIDMRTPGIYYEEFYKKSQEMGIKFIRGRPSEIERNPLTGELTVIVEDTLSLSPMEIQADMIVLSAAMVPPRGIGPLGSKLQILRMKEGFFKEFHIKMNPTKSSKDGIFLAGAIQGPKDITQSVAQAGSAAALAAAPLVRGYIEKEMIIPLIDHVSCTLCGACKTVCPFGALDIKNEKLELNEVACKGCGLCQPICPTAAIQLINTREDELYDEIVGITGGITNA</sequence>
<evidence type="ECO:0000256" key="5">
    <source>
        <dbReference type="ARBA" id="ARBA00022723"/>
    </source>
</evidence>
<keyword evidence="4 10" id="KW-0285">Flavoprotein</keyword>